<keyword evidence="1" id="KW-0805">Transcription regulation</keyword>
<dbReference type="SUPFAM" id="SSF88659">
    <property type="entry name" value="Sigma3 and sigma4 domains of RNA polymerase sigma factors"/>
    <property type="match status" value="1"/>
</dbReference>
<dbReference type="PANTHER" id="PTHR43133">
    <property type="entry name" value="RNA POLYMERASE ECF-TYPE SIGMA FACTO"/>
    <property type="match status" value="1"/>
</dbReference>
<dbReference type="eggNOG" id="COG1595">
    <property type="taxonomic scope" value="Bacteria"/>
</dbReference>
<evidence type="ECO:0000313" key="5">
    <source>
        <dbReference type="EMBL" id="GAE47234.1"/>
    </source>
</evidence>
<reference evidence="5 6" key="1">
    <citation type="submission" date="2013-12" db="EMBL/GenBank/DDBJ databases">
        <title>NBRP : Genome information of microbial organism related human and environment.</title>
        <authorList>
            <person name="Hattori M."/>
            <person name="Oshima K."/>
            <person name="Inaba H."/>
            <person name="Suda W."/>
            <person name="Sakamoto M."/>
            <person name="Iino T."/>
            <person name="Kitahara M."/>
            <person name="Oshida Y."/>
            <person name="Iida T."/>
            <person name="Kudo T."/>
            <person name="Itoh T."/>
            <person name="Ahmed I."/>
            <person name="Ohkuma M."/>
        </authorList>
    </citation>
    <scope>NUCLEOTIDE SEQUENCE [LARGE SCALE GENOMIC DNA]</scope>
    <source>
        <strain evidence="5 6">JCM 21738</strain>
    </source>
</reference>
<evidence type="ECO:0000256" key="2">
    <source>
        <dbReference type="ARBA" id="ARBA00023082"/>
    </source>
</evidence>
<sequence>MGAEHQSSWLEVEEVIGNLDSKTRQVIELKYVHDFKIKEIAEILECPEGTVKTWLNKGLKELRGQLEDKGGLGYA</sequence>
<feature type="domain" description="RNA polymerase sigma factor 70 region 4 type 2" evidence="4">
    <location>
        <begin position="11"/>
        <end position="62"/>
    </location>
</feature>
<dbReference type="InterPro" id="IPR039425">
    <property type="entry name" value="RNA_pol_sigma-70-like"/>
</dbReference>
<dbReference type="AlphaFoldDB" id="W4RU98"/>
<dbReference type="Gene3D" id="1.10.10.10">
    <property type="entry name" value="Winged helix-like DNA-binding domain superfamily/Winged helix DNA-binding domain"/>
    <property type="match status" value="1"/>
</dbReference>
<dbReference type="GO" id="GO:0003677">
    <property type="term" value="F:DNA binding"/>
    <property type="evidence" value="ECO:0007669"/>
    <property type="project" value="InterPro"/>
</dbReference>
<gene>
    <name evidence="5" type="ORF">JCM21738_4192</name>
</gene>
<dbReference type="Proteomes" id="UP000018949">
    <property type="component" value="Unassembled WGS sequence"/>
</dbReference>
<evidence type="ECO:0000256" key="3">
    <source>
        <dbReference type="ARBA" id="ARBA00023163"/>
    </source>
</evidence>
<keyword evidence="3" id="KW-0804">Transcription</keyword>
<dbReference type="InterPro" id="IPR036388">
    <property type="entry name" value="WH-like_DNA-bd_sf"/>
</dbReference>
<dbReference type="InterPro" id="IPR013249">
    <property type="entry name" value="RNA_pol_sigma70_r4_t2"/>
</dbReference>
<comment type="caution">
    <text evidence="5">The sequence shown here is derived from an EMBL/GenBank/DDBJ whole genome shotgun (WGS) entry which is preliminary data.</text>
</comment>
<proteinExistence type="predicted"/>
<dbReference type="GO" id="GO:0006352">
    <property type="term" value="P:DNA-templated transcription initiation"/>
    <property type="evidence" value="ECO:0007669"/>
    <property type="project" value="InterPro"/>
</dbReference>
<protein>
    <recommendedName>
        <fullName evidence="4">RNA polymerase sigma factor 70 region 4 type 2 domain-containing protein</fullName>
    </recommendedName>
</protein>
<dbReference type="Pfam" id="PF08281">
    <property type="entry name" value="Sigma70_r4_2"/>
    <property type="match status" value="1"/>
</dbReference>
<name>W4RU98_9BACI</name>
<dbReference type="RefSeq" id="WP_052019759.1">
    <property type="nucleotide sequence ID" value="NZ_BAUW01000068.1"/>
</dbReference>
<evidence type="ECO:0000313" key="6">
    <source>
        <dbReference type="Proteomes" id="UP000018949"/>
    </source>
</evidence>
<dbReference type="NCBIfam" id="TIGR02937">
    <property type="entry name" value="sigma70-ECF"/>
    <property type="match status" value="1"/>
</dbReference>
<evidence type="ECO:0000256" key="1">
    <source>
        <dbReference type="ARBA" id="ARBA00023015"/>
    </source>
</evidence>
<dbReference type="EMBL" id="BAUW01000068">
    <property type="protein sequence ID" value="GAE47234.1"/>
    <property type="molecule type" value="Genomic_DNA"/>
</dbReference>
<organism evidence="5 6">
    <name type="scientific">Mesobacillus boroniphilus JCM 21738</name>
    <dbReference type="NCBI Taxonomy" id="1294265"/>
    <lineage>
        <taxon>Bacteria</taxon>
        <taxon>Bacillati</taxon>
        <taxon>Bacillota</taxon>
        <taxon>Bacilli</taxon>
        <taxon>Bacillales</taxon>
        <taxon>Bacillaceae</taxon>
        <taxon>Mesobacillus</taxon>
    </lineage>
</organism>
<dbReference type="CDD" id="cd06171">
    <property type="entry name" value="Sigma70_r4"/>
    <property type="match status" value="1"/>
</dbReference>
<dbReference type="InterPro" id="IPR014284">
    <property type="entry name" value="RNA_pol_sigma-70_dom"/>
</dbReference>
<dbReference type="InterPro" id="IPR013324">
    <property type="entry name" value="RNA_pol_sigma_r3/r4-like"/>
</dbReference>
<accession>W4RU98</accession>
<keyword evidence="6" id="KW-1185">Reference proteome</keyword>
<dbReference type="GO" id="GO:0016987">
    <property type="term" value="F:sigma factor activity"/>
    <property type="evidence" value="ECO:0007669"/>
    <property type="project" value="UniProtKB-KW"/>
</dbReference>
<keyword evidence="2" id="KW-0731">Sigma factor</keyword>
<evidence type="ECO:0000259" key="4">
    <source>
        <dbReference type="Pfam" id="PF08281"/>
    </source>
</evidence>
<dbReference type="PANTHER" id="PTHR43133:SF60">
    <property type="entry name" value="RNA POLYMERASE SIGMA FACTOR SIGV"/>
    <property type="match status" value="1"/>
</dbReference>